<dbReference type="SUPFAM" id="SSF103473">
    <property type="entry name" value="MFS general substrate transporter"/>
    <property type="match status" value="1"/>
</dbReference>
<organism evidence="10 11">
    <name type="scientific">Viridothelium virens</name>
    <name type="common">Speckled blister lichen</name>
    <name type="synonym">Trypethelium virens</name>
    <dbReference type="NCBI Taxonomy" id="1048519"/>
    <lineage>
        <taxon>Eukaryota</taxon>
        <taxon>Fungi</taxon>
        <taxon>Dikarya</taxon>
        <taxon>Ascomycota</taxon>
        <taxon>Pezizomycotina</taxon>
        <taxon>Dothideomycetes</taxon>
        <taxon>Dothideomycetes incertae sedis</taxon>
        <taxon>Trypetheliales</taxon>
        <taxon>Trypetheliaceae</taxon>
        <taxon>Viridothelium</taxon>
    </lineage>
</organism>
<accession>A0A6A6HGT8</accession>
<dbReference type="OrthoDB" id="6612291at2759"/>
<feature type="transmembrane region" description="Helical" evidence="8">
    <location>
        <begin position="408"/>
        <end position="426"/>
    </location>
</feature>
<dbReference type="InterPro" id="IPR003663">
    <property type="entry name" value="Sugar/inositol_transpt"/>
</dbReference>
<dbReference type="InterPro" id="IPR005829">
    <property type="entry name" value="Sugar_transporter_CS"/>
</dbReference>
<proteinExistence type="inferred from homology"/>
<dbReference type="PANTHER" id="PTHR48022:SF45">
    <property type="entry name" value="MAJOR FACILITATOR SUPERFAMILY (MFS) PROFILE DOMAIN-CONTAINING PROTEIN-RELATED"/>
    <property type="match status" value="1"/>
</dbReference>
<evidence type="ECO:0000256" key="1">
    <source>
        <dbReference type="ARBA" id="ARBA00004141"/>
    </source>
</evidence>
<feature type="transmembrane region" description="Helical" evidence="8">
    <location>
        <begin position="438"/>
        <end position="460"/>
    </location>
</feature>
<feature type="transmembrane region" description="Helical" evidence="8">
    <location>
        <begin position="375"/>
        <end position="396"/>
    </location>
</feature>
<feature type="transmembrane region" description="Helical" evidence="8">
    <location>
        <begin position="344"/>
        <end position="363"/>
    </location>
</feature>
<evidence type="ECO:0000256" key="2">
    <source>
        <dbReference type="ARBA" id="ARBA00010992"/>
    </source>
</evidence>
<dbReference type="AlphaFoldDB" id="A0A6A6HGT8"/>
<keyword evidence="3 7" id="KW-0813">Transport</keyword>
<dbReference type="Proteomes" id="UP000800092">
    <property type="component" value="Unassembled WGS sequence"/>
</dbReference>
<keyword evidence="5 8" id="KW-1133">Transmembrane helix</keyword>
<dbReference type="EMBL" id="ML991784">
    <property type="protein sequence ID" value="KAF2236680.1"/>
    <property type="molecule type" value="Genomic_DNA"/>
</dbReference>
<keyword evidence="6 8" id="KW-0472">Membrane</keyword>
<dbReference type="InterPro" id="IPR005828">
    <property type="entry name" value="MFS_sugar_transport-like"/>
</dbReference>
<dbReference type="GO" id="GO:0005351">
    <property type="term" value="F:carbohydrate:proton symporter activity"/>
    <property type="evidence" value="ECO:0007669"/>
    <property type="project" value="TreeGrafter"/>
</dbReference>
<feature type="transmembrane region" description="Helical" evidence="8">
    <location>
        <begin position="189"/>
        <end position="210"/>
    </location>
</feature>
<dbReference type="Pfam" id="PF00083">
    <property type="entry name" value="Sugar_tr"/>
    <property type="match status" value="1"/>
</dbReference>
<feature type="transmembrane region" description="Helical" evidence="8">
    <location>
        <begin position="156"/>
        <end position="177"/>
    </location>
</feature>
<keyword evidence="4 8" id="KW-0812">Transmembrane</keyword>
<comment type="subcellular location">
    <subcellularLocation>
        <location evidence="1">Membrane</location>
        <topology evidence="1">Multi-pass membrane protein</topology>
    </subcellularLocation>
</comment>
<evidence type="ECO:0000259" key="9">
    <source>
        <dbReference type="PROSITE" id="PS50850"/>
    </source>
</evidence>
<feature type="transmembrane region" description="Helical" evidence="8">
    <location>
        <begin position="316"/>
        <end position="337"/>
    </location>
</feature>
<feature type="domain" description="Major facilitator superfamily (MFS) profile" evidence="9">
    <location>
        <begin position="23"/>
        <end position="463"/>
    </location>
</feature>
<dbReference type="InterPro" id="IPR020846">
    <property type="entry name" value="MFS_dom"/>
</dbReference>
<reference evidence="10" key="1">
    <citation type="journal article" date="2020" name="Stud. Mycol.">
        <title>101 Dothideomycetes genomes: a test case for predicting lifestyles and emergence of pathogens.</title>
        <authorList>
            <person name="Haridas S."/>
            <person name="Albert R."/>
            <person name="Binder M."/>
            <person name="Bloem J."/>
            <person name="Labutti K."/>
            <person name="Salamov A."/>
            <person name="Andreopoulos B."/>
            <person name="Baker S."/>
            <person name="Barry K."/>
            <person name="Bills G."/>
            <person name="Bluhm B."/>
            <person name="Cannon C."/>
            <person name="Castanera R."/>
            <person name="Culley D."/>
            <person name="Daum C."/>
            <person name="Ezra D."/>
            <person name="Gonzalez J."/>
            <person name="Henrissat B."/>
            <person name="Kuo A."/>
            <person name="Liang C."/>
            <person name="Lipzen A."/>
            <person name="Lutzoni F."/>
            <person name="Magnuson J."/>
            <person name="Mondo S."/>
            <person name="Nolan M."/>
            <person name="Ohm R."/>
            <person name="Pangilinan J."/>
            <person name="Park H.-J."/>
            <person name="Ramirez L."/>
            <person name="Alfaro M."/>
            <person name="Sun H."/>
            <person name="Tritt A."/>
            <person name="Yoshinaga Y."/>
            <person name="Zwiers L.-H."/>
            <person name="Turgeon B."/>
            <person name="Goodwin S."/>
            <person name="Spatafora J."/>
            <person name="Crous P."/>
            <person name="Grigoriev I."/>
        </authorList>
    </citation>
    <scope>NUCLEOTIDE SEQUENCE</scope>
    <source>
        <strain evidence="10">Tuck. ex Michener</strain>
    </source>
</reference>
<gene>
    <name evidence="10" type="ORF">EV356DRAFT_442987</name>
</gene>
<evidence type="ECO:0000313" key="11">
    <source>
        <dbReference type="Proteomes" id="UP000800092"/>
    </source>
</evidence>
<dbReference type="InterPro" id="IPR036259">
    <property type="entry name" value="MFS_trans_sf"/>
</dbReference>
<keyword evidence="11" id="KW-1185">Reference proteome</keyword>
<evidence type="ECO:0000256" key="8">
    <source>
        <dbReference type="SAM" id="Phobius"/>
    </source>
</evidence>
<evidence type="ECO:0000313" key="10">
    <source>
        <dbReference type="EMBL" id="KAF2236680.1"/>
    </source>
</evidence>
<feature type="transmembrane region" description="Helical" evidence="8">
    <location>
        <begin position="273"/>
        <end position="296"/>
    </location>
</feature>
<feature type="transmembrane region" description="Helical" evidence="8">
    <location>
        <begin position="97"/>
        <end position="118"/>
    </location>
</feature>
<comment type="similarity">
    <text evidence="2 7">Belongs to the major facilitator superfamily. Sugar transporter (TC 2.A.1.1) family.</text>
</comment>
<dbReference type="NCBIfam" id="TIGR00879">
    <property type="entry name" value="SP"/>
    <property type="match status" value="1"/>
</dbReference>
<feature type="transmembrane region" description="Helical" evidence="8">
    <location>
        <begin position="124"/>
        <end position="144"/>
    </location>
</feature>
<feature type="transmembrane region" description="Helical" evidence="8">
    <location>
        <begin position="67"/>
        <end position="90"/>
    </location>
</feature>
<dbReference type="Gene3D" id="1.20.1250.20">
    <property type="entry name" value="MFS general substrate transporter like domains"/>
    <property type="match status" value="1"/>
</dbReference>
<protein>
    <submittedName>
        <fullName evidence="10">General substrate transporter</fullName>
    </submittedName>
</protein>
<evidence type="ECO:0000256" key="6">
    <source>
        <dbReference type="ARBA" id="ARBA00023136"/>
    </source>
</evidence>
<evidence type="ECO:0000256" key="5">
    <source>
        <dbReference type="ARBA" id="ARBA00022989"/>
    </source>
</evidence>
<sequence>MAKQYFGLRGKALNAALIWAVILPAFLSFGYFNAAAGQLLELNSWTETFPSIDASTVAASDQTHVSILQGTVVATYNLGALFGSMSCIWIGDRLGRIRTMTIGASVSVIGIIIQASSFSLAQLIVGRVVMGLGLGMVAATAPTWQSECSTAEHRGAIVILESVFISLGICIAGWLVFGLSFVQDNSVAWRFPLAIQGLMIGSLAVSAPWWPESPRWLLRHGREQEAKEVISALRDLPMDSEQLILEVAEMEGAVELLASGRFRDLLHNGNQRLFHRTVLAIIAGSFQQLCGINALAPYVSLILKEYFHLNATDSRIVAACLFTFQTLCSPIGVFTVDRVGRRKLFMFASIGMGGSMAIVAGLVSQTQNDSALEAAIAFIYIFFACFPIGALGITFLYGSEVAPLNARVPITAISVTGLWATNFLVAEVSPLGFANIQYRYFIVWACVNLCGFLPAFYFLFPETNGRHLEQIDEIFLRSKSIFDPVRIEKRLPRGTAIGQALRSDLEKQTAAAAEHRE</sequence>
<dbReference type="PRINTS" id="PR00171">
    <property type="entry name" value="SUGRTRNSPORT"/>
</dbReference>
<dbReference type="GO" id="GO:0016020">
    <property type="term" value="C:membrane"/>
    <property type="evidence" value="ECO:0007669"/>
    <property type="project" value="UniProtKB-SubCell"/>
</dbReference>
<name>A0A6A6HGT8_VIRVR</name>
<dbReference type="PROSITE" id="PS50850">
    <property type="entry name" value="MFS"/>
    <property type="match status" value="1"/>
</dbReference>
<feature type="transmembrane region" description="Helical" evidence="8">
    <location>
        <begin position="12"/>
        <end position="32"/>
    </location>
</feature>
<evidence type="ECO:0000256" key="7">
    <source>
        <dbReference type="RuleBase" id="RU003346"/>
    </source>
</evidence>
<evidence type="ECO:0000256" key="4">
    <source>
        <dbReference type="ARBA" id="ARBA00022692"/>
    </source>
</evidence>
<dbReference type="PROSITE" id="PS00216">
    <property type="entry name" value="SUGAR_TRANSPORT_1"/>
    <property type="match status" value="1"/>
</dbReference>
<evidence type="ECO:0000256" key="3">
    <source>
        <dbReference type="ARBA" id="ARBA00022448"/>
    </source>
</evidence>
<dbReference type="InterPro" id="IPR050360">
    <property type="entry name" value="MFS_Sugar_Transporters"/>
</dbReference>
<dbReference type="PANTHER" id="PTHR48022">
    <property type="entry name" value="PLASTIDIC GLUCOSE TRANSPORTER 4"/>
    <property type="match status" value="1"/>
</dbReference>